<accession>A0A317WWJ6</accession>
<organism evidence="1 2">
    <name type="scientific">Aspergillus heteromorphus CBS 117.55</name>
    <dbReference type="NCBI Taxonomy" id="1448321"/>
    <lineage>
        <taxon>Eukaryota</taxon>
        <taxon>Fungi</taxon>
        <taxon>Dikarya</taxon>
        <taxon>Ascomycota</taxon>
        <taxon>Pezizomycotina</taxon>
        <taxon>Eurotiomycetes</taxon>
        <taxon>Eurotiomycetidae</taxon>
        <taxon>Eurotiales</taxon>
        <taxon>Aspergillaceae</taxon>
        <taxon>Aspergillus</taxon>
        <taxon>Aspergillus subgen. Circumdati</taxon>
    </lineage>
</organism>
<dbReference type="AlphaFoldDB" id="A0A317WWJ6"/>
<keyword evidence="2" id="KW-1185">Reference proteome</keyword>
<gene>
    <name evidence="1" type="ORF">BO70DRAFT_328645</name>
</gene>
<feature type="non-terminal residue" evidence="1">
    <location>
        <position position="1"/>
    </location>
</feature>
<reference evidence="1 2" key="1">
    <citation type="submission" date="2016-12" db="EMBL/GenBank/DDBJ databases">
        <title>The genomes of Aspergillus section Nigri reveals drivers in fungal speciation.</title>
        <authorList>
            <consortium name="DOE Joint Genome Institute"/>
            <person name="Vesth T.C."/>
            <person name="Nybo J."/>
            <person name="Theobald S."/>
            <person name="Brandl J."/>
            <person name="Frisvad J.C."/>
            <person name="Nielsen K.F."/>
            <person name="Lyhne E.K."/>
            <person name="Kogle M.E."/>
            <person name="Kuo A."/>
            <person name="Riley R."/>
            <person name="Clum A."/>
            <person name="Nolan M."/>
            <person name="Lipzen A."/>
            <person name="Salamov A."/>
            <person name="Henrissat B."/>
            <person name="Wiebenga A."/>
            <person name="De Vries R.P."/>
            <person name="Grigoriev I.V."/>
            <person name="Mortensen U.H."/>
            <person name="Andersen M.R."/>
            <person name="Baker S.E."/>
        </authorList>
    </citation>
    <scope>NUCLEOTIDE SEQUENCE [LARGE SCALE GENOMIC DNA]</scope>
    <source>
        <strain evidence="1 2">CBS 117.55</strain>
    </source>
</reference>
<dbReference type="EMBL" id="MSFL01000002">
    <property type="protein sequence ID" value="PWY90739.1"/>
    <property type="molecule type" value="Genomic_DNA"/>
</dbReference>
<sequence>CSVFPRRKERLNARWSLVKAWPSRSRSLSVPLLFGPLLALLLGLPSFPSPSLPFPSPSVPLPFFPRYRSSALVDFSSLRG</sequence>
<proteinExistence type="predicted"/>
<dbReference type="VEuPathDB" id="FungiDB:BO70DRAFT_328645"/>
<name>A0A317WWJ6_9EURO</name>
<dbReference type="RefSeq" id="XP_025403182.1">
    <property type="nucleotide sequence ID" value="XM_025540748.1"/>
</dbReference>
<dbReference type="Proteomes" id="UP000247233">
    <property type="component" value="Unassembled WGS sequence"/>
</dbReference>
<dbReference type="GeneID" id="37062985"/>
<evidence type="ECO:0000313" key="2">
    <source>
        <dbReference type="Proteomes" id="UP000247233"/>
    </source>
</evidence>
<evidence type="ECO:0000313" key="1">
    <source>
        <dbReference type="EMBL" id="PWY90739.1"/>
    </source>
</evidence>
<protein>
    <submittedName>
        <fullName evidence="1">Uncharacterized protein</fullName>
    </submittedName>
</protein>
<comment type="caution">
    <text evidence="1">The sequence shown here is derived from an EMBL/GenBank/DDBJ whole genome shotgun (WGS) entry which is preliminary data.</text>
</comment>